<evidence type="ECO:0000256" key="2">
    <source>
        <dbReference type="SAM" id="SignalP"/>
    </source>
</evidence>
<feature type="region of interest" description="Disordered" evidence="1">
    <location>
        <begin position="501"/>
        <end position="552"/>
    </location>
</feature>
<feature type="domain" description="DUF3517" evidence="3">
    <location>
        <begin position="171"/>
        <end position="478"/>
    </location>
</feature>
<protein>
    <submittedName>
        <fullName evidence="4">Putative ubiquitin carboxyl-terminal hydrolase FAF-Y</fullName>
    </submittedName>
</protein>
<evidence type="ECO:0000313" key="4">
    <source>
        <dbReference type="EMBL" id="OXA44896.1"/>
    </source>
</evidence>
<organism evidence="4 5">
    <name type="scientific">Folsomia candida</name>
    <name type="common">Springtail</name>
    <dbReference type="NCBI Taxonomy" id="158441"/>
    <lineage>
        <taxon>Eukaryota</taxon>
        <taxon>Metazoa</taxon>
        <taxon>Ecdysozoa</taxon>
        <taxon>Arthropoda</taxon>
        <taxon>Hexapoda</taxon>
        <taxon>Collembola</taxon>
        <taxon>Entomobryomorpha</taxon>
        <taxon>Isotomoidea</taxon>
        <taxon>Isotomidae</taxon>
        <taxon>Proisotominae</taxon>
        <taxon>Folsomia</taxon>
    </lineage>
</organism>
<dbReference type="STRING" id="158441.A0A226DL11"/>
<feature type="signal peptide" evidence="2">
    <location>
        <begin position="1"/>
        <end position="16"/>
    </location>
</feature>
<dbReference type="AlphaFoldDB" id="A0A226DL11"/>
<feature type="compositionally biased region" description="Basic and acidic residues" evidence="1">
    <location>
        <begin position="518"/>
        <end position="539"/>
    </location>
</feature>
<name>A0A226DL11_FOLCA</name>
<dbReference type="OMA" id="CAYLLEC"/>
<evidence type="ECO:0000313" key="5">
    <source>
        <dbReference type="Proteomes" id="UP000198287"/>
    </source>
</evidence>
<feature type="chain" id="PRO_5012578747" evidence="2">
    <location>
        <begin position="17"/>
        <end position="552"/>
    </location>
</feature>
<evidence type="ECO:0000259" key="3">
    <source>
        <dbReference type="Pfam" id="PF12030"/>
    </source>
</evidence>
<gene>
    <name evidence="4" type="ORF">Fcan01_19808</name>
</gene>
<feature type="region of interest" description="Disordered" evidence="1">
    <location>
        <begin position="47"/>
        <end position="76"/>
    </location>
</feature>
<dbReference type="OrthoDB" id="289038at2759"/>
<keyword evidence="5" id="KW-1185">Reference proteome</keyword>
<dbReference type="GO" id="GO:0016787">
    <property type="term" value="F:hydrolase activity"/>
    <property type="evidence" value="ECO:0007669"/>
    <property type="project" value="UniProtKB-KW"/>
</dbReference>
<keyword evidence="4" id="KW-0378">Hydrolase</keyword>
<evidence type="ECO:0000256" key="1">
    <source>
        <dbReference type="SAM" id="MobiDB-lite"/>
    </source>
</evidence>
<comment type="caution">
    <text evidence="4">The sequence shown here is derived from an EMBL/GenBank/DDBJ whole genome shotgun (WGS) entry which is preliminary data.</text>
</comment>
<dbReference type="Proteomes" id="UP000198287">
    <property type="component" value="Unassembled WGS sequence"/>
</dbReference>
<dbReference type="Pfam" id="PF12030">
    <property type="entry name" value="DUF3517"/>
    <property type="match status" value="1"/>
</dbReference>
<reference evidence="4 5" key="1">
    <citation type="submission" date="2015-12" db="EMBL/GenBank/DDBJ databases">
        <title>The genome of Folsomia candida.</title>
        <authorList>
            <person name="Faddeeva A."/>
            <person name="Derks M.F."/>
            <person name="Anvar Y."/>
            <person name="Smit S."/>
            <person name="Van Straalen N."/>
            <person name="Roelofs D."/>
        </authorList>
    </citation>
    <scope>NUCLEOTIDE SEQUENCE [LARGE SCALE GENOMIC DNA]</scope>
    <source>
        <strain evidence="4 5">VU population</strain>
        <tissue evidence="4">Whole body</tissue>
    </source>
</reference>
<dbReference type="InterPro" id="IPR021905">
    <property type="entry name" value="DUF3517"/>
</dbReference>
<proteinExistence type="predicted"/>
<dbReference type="EMBL" id="LNIX01000018">
    <property type="protein sequence ID" value="OXA44896.1"/>
    <property type="molecule type" value="Genomic_DNA"/>
</dbReference>
<accession>A0A226DL11</accession>
<sequence>MSSLLFVALALLLLSSAPINLIHKPSSSFPPSPRPHQPEIPILPLVPQLHPHTPPLQPTRALAPPTQFPPNRKSAKSAPVHLFDHNSNAYILFYTRIDGLGLLLQEQENLPAPIDQSVRRQNVEFMHIRSQFSSNNLRGDADEWLDIIMPYLKVSKVVRFWFATNALFRDPHRIAEYLLECPSSDVRTTFSKLLIAVAHFSRNDGPFIPMVPIAGHTRMKNKYLAEYVLDGVLNLLRRDVSEYGRHLAQYFGFFVNYINLGDMEKRHLVERDVPATFINLALGDGPALPIKYEGADLSKLYKCVGLLVLLRCFAPLQECGSRGGGRTWSKSFPTLSRDSRLSGPYSPSNRGRPSLRERKILDDAYAAEDTVQLLQFLSWENPTFSQDVVSKILGRISFSYETELKTFLEILISLLRIGDSWQFQRITNALEGLPEHGLMDTLDRNQTDHPEKSAICIESLSDLLEKDDLGQKVLQASPELSRKWNLAVDWLQRRARSHLARPTSMTGERVGPDIDGDVPGHDDEMPRVRGRRARGDRPAPIKRSQRIIDEKV</sequence>
<keyword evidence="2" id="KW-0732">Signal</keyword>